<dbReference type="SMART" id="SM00325">
    <property type="entry name" value="RhoGEF"/>
    <property type="match status" value="1"/>
</dbReference>
<feature type="signal peptide" evidence="11">
    <location>
        <begin position="1"/>
        <end position="18"/>
    </location>
</feature>
<name>A0A8C0CJY0_BALMU</name>
<dbReference type="FunFam" id="1.20.900.10:FF:000004">
    <property type="entry name" value="Rho guanine nucleotide exchange factor 2"/>
    <property type="match status" value="1"/>
</dbReference>
<protein>
    <submittedName>
        <fullName evidence="14">Rho guanine nucleotide exchange factor 28</fullName>
    </submittedName>
</protein>
<dbReference type="InterPro" id="IPR035899">
    <property type="entry name" value="DBL_dom_sf"/>
</dbReference>
<dbReference type="SUPFAM" id="SSF48065">
    <property type="entry name" value="DBL homology domain (DH-domain)"/>
    <property type="match status" value="1"/>
</dbReference>
<dbReference type="FunFam" id="2.30.29.30:FF:000021">
    <property type="entry name" value="Rho guanine nucleotide exchange factor 2"/>
    <property type="match status" value="1"/>
</dbReference>
<dbReference type="GO" id="GO:0021955">
    <property type="term" value="P:central nervous system neuron axonogenesis"/>
    <property type="evidence" value="ECO:0007669"/>
    <property type="project" value="Ensembl"/>
</dbReference>
<keyword evidence="3" id="KW-0597">Phosphoprotein</keyword>
<reference evidence="14" key="1">
    <citation type="submission" date="2023-09" db="UniProtKB">
        <authorList>
            <consortium name="Ensembl"/>
        </authorList>
    </citation>
    <scope>IDENTIFICATION</scope>
</reference>
<evidence type="ECO:0000256" key="4">
    <source>
        <dbReference type="ARBA" id="ARBA00022658"/>
    </source>
</evidence>
<dbReference type="InterPro" id="IPR046349">
    <property type="entry name" value="C1-like_sf"/>
</dbReference>
<feature type="compositionally biased region" description="Low complexity" evidence="10">
    <location>
        <begin position="948"/>
        <end position="957"/>
    </location>
</feature>
<evidence type="ECO:0000256" key="6">
    <source>
        <dbReference type="ARBA" id="ARBA00022771"/>
    </source>
</evidence>
<dbReference type="InterPro" id="IPR000219">
    <property type="entry name" value="DH_dom"/>
</dbReference>
<feature type="region of interest" description="Disordered" evidence="10">
    <location>
        <begin position="1860"/>
        <end position="1888"/>
    </location>
</feature>
<evidence type="ECO:0000256" key="2">
    <source>
        <dbReference type="ARBA" id="ARBA00022490"/>
    </source>
</evidence>
<feature type="compositionally biased region" description="Polar residues" evidence="10">
    <location>
        <begin position="684"/>
        <end position="696"/>
    </location>
</feature>
<dbReference type="PANTHER" id="PTHR13944:SF22">
    <property type="entry name" value="RHO GUANINE NUCLEOTIDE EXCHANGE FACTOR 28"/>
    <property type="match status" value="1"/>
</dbReference>
<keyword evidence="4" id="KW-0344">Guanine-nucleotide releasing factor</keyword>
<dbReference type="Pfam" id="PF00621">
    <property type="entry name" value="RhoGEF"/>
    <property type="match status" value="1"/>
</dbReference>
<dbReference type="PROSITE" id="PS50003">
    <property type="entry name" value="PH_DOMAIN"/>
    <property type="match status" value="1"/>
</dbReference>
<evidence type="ECO:0000313" key="14">
    <source>
        <dbReference type="Ensembl" id="ENSBMSP00010006082.1"/>
    </source>
</evidence>
<dbReference type="PANTHER" id="PTHR13944">
    <property type="entry name" value="AGAP007712-PA"/>
    <property type="match status" value="1"/>
</dbReference>
<dbReference type="GO" id="GO:0005085">
    <property type="term" value="F:guanyl-nucleotide exchange factor activity"/>
    <property type="evidence" value="ECO:0007669"/>
    <property type="project" value="UniProtKB-KW"/>
</dbReference>
<dbReference type="InterPro" id="IPR011993">
    <property type="entry name" value="PH-like_dom_sf"/>
</dbReference>
<feature type="compositionally biased region" description="Low complexity" evidence="10">
    <location>
        <begin position="539"/>
        <end position="548"/>
    </location>
</feature>
<keyword evidence="11" id="KW-0732">Signal</keyword>
<feature type="region of interest" description="Disordered" evidence="10">
    <location>
        <begin position="481"/>
        <end position="581"/>
    </location>
</feature>
<dbReference type="SMART" id="SM00233">
    <property type="entry name" value="PH"/>
    <property type="match status" value="1"/>
</dbReference>
<feature type="compositionally biased region" description="Polar residues" evidence="10">
    <location>
        <begin position="1533"/>
        <end position="1547"/>
    </location>
</feature>
<feature type="coiled-coil region" evidence="9">
    <location>
        <begin position="1674"/>
        <end position="1743"/>
    </location>
</feature>
<dbReference type="GeneTree" id="ENSGT00940000155831"/>
<dbReference type="Ensembl" id="ENSBMST00010006796.1">
    <property type="protein sequence ID" value="ENSBMSP00010006082.1"/>
    <property type="gene ID" value="ENSBMSG00010004561.1"/>
</dbReference>
<keyword evidence="8 9" id="KW-0175">Coiled coil</keyword>
<dbReference type="GO" id="GO:0071356">
    <property type="term" value="P:cellular response to tumor necrosis factor"/>
    <property type="evidence" value="ECO:0007669"/>
    <property type="project" value="UniProtKB-ARBA"/>
</dbReference>
<dbReference type="Pfam" id="PF17838">
    <property type="entry name" value="PH_16"/>
    <property type="match status" value="1"/>
</dbReference>
<dbReference type="Gene3D" id="1.20.900.10">
    <property type="entry name" value="Dbl homology (DH) domain"/>
    <property type="match status" value="1"/>
</dbReference>
<dbReference type="InterPro" id="IPR041020">
    <property type="entry name" value="PH_16"/>
</dbReference>
<gene>
    <name evidence="14" type="primary">ARHGEF28</name>
</gene>
<organism evidence="14">
    <name type="scientific">Balaenoptera musculus</name>
    <name type="common">Blue whale</name>
    <dbReference type="NCBI Taxonomy" id="9771"/>
    <lineage>
        <taxon>Eukaryota</taxon>
        <taxon>Metazoa</taxon>
        <taxon>Chordata</taxon>
        <taxon>Craniata</taxon>
        <taxon>Vertebrata</taxon>
        <taxon>Euteleostomi</taxon>
        <taxon>Mammalia</taxon>
        <taxon>Eutheria</taxon>
        <taxon>Laurasiatheria</taxon>
        <taxon>Artiodactyla</taxon>
        <taxon>Whippomorpha</taxon>
        <taxon>Cetacea</taxon>
        <taxon>Mysticeti</taxon>
        <taxon>Balaenopteridae</taxon>
        <taxon>Balaenoptera</taxon>
    </lineage>
</organism>
<dbReference type="OMA" id="SFCHENS"/>
<evidence type="ECO:0000256" key="8">
    <source>
        <dbReference type="ARBA" id="ARBA00023054"/>
    </source>
</evidence>
<feature type="region of interest" description="Disordered" evidence="10">
    <location>
        <begin position="23"/>
        <end position="187"/>
    </location>
</feature>
<feature type="region of interest" description="Disordered" evidence="10">
    <location>
        <begin position="1627"/>
        <end position="1648"/>
    </location>
</feature>
<dbReference type="GO" id="GO:0008270">
    <property type="term" value="F:zinc ion binding"/>
    <property type="evidence" value="ECO:0007669"/>
    <property type="project" value="UniProtKB-KW"/>
</dbReference>
<sequence>MGHVKSQLWWLWPRTAWGCLGPGTSPFRSRQPTPRSGGAQARPVGSGARGRRHQGATSRSPGSEPPPVPVLGAGGARPRQAAAGVGRGPAEPARSGSFRFPPGAGVGRGGGRARPCDAGAGRRAGGDPAAAGRRGASGAAPAAGAASAAPERGLGSAPSRCPGRAAAGRGPLREILPGSGGAFRAPSGRARGQRLAWASEAAGQHLRGQMTVYAKFGKNVYLPKDAEFYFIYNGSHQRHIVIAERTEDNVLQSSVPGHRLQETVTVSVCLCSEGYSPVTMGSDSVTYVDNMACRLARLLVTQADRLTASSHQTLLTPFALTAGALPALDEELVLALTHLELPLGWTVLGNSSLEVSLHRESLLHLAVRWGLAKLSQFLLCLPGGVQALALPNEEGATPLDLALRGGCSKLFEDITNFQGRRSPGFSRVQLSEDASLRYIHSSETLTLTLNHTTEHLLEADIKLFRKYFWDRAFLLKALEEQEARSEEKSDMPSSTAGTEEGMRAPSRPREPRKCSELTSHLGVEVCGGGQQEPRDSEARAGCWGAAGPRGPPAAPNEEIKNSVSSRSSPGKENVKRVKSPVVQLNEHEDQDSLYLDRSFDVLKKSKHPPTFLAAGRLSDMLNGGDEVYANCMVIDQVGDLDINYINIEGITENTCLESMGSTLGPQSSKSILPTETSAGMYPPNENTEVTSHTEAQPSFMSPSSSYASSLNLSFGLRGFEKEQSHLKKRSSSLDALDADSEGEGHSERSRICYTPVSQSSSRTGIPSGDELDSFETNTEPDFNISRTESLSLSSSLQLKESLFSGVRSRSYSCSSPKISLGKTRLIRDFTVCNSAEEQRAYSLPEPPREKRIQEEEWDKYIIPAKSESEKYKVSRTFSFLMNRMTSPRNKSKTKGKDAKDKEKLSRHQFVPGTFSGALQCSVCDKTLLGKESFQCSNSSFRDVPPPGLSLHPSSSMPIGLPTGRKETAGQVHPLSRSVPGTNLESFRRSGASLESESDGSTWRSRSQSDELFQPMGSSPSTDSFLMEDVVDSSLWSDLSSDAQGFEAESWSLVVDPSFCSRQEKDVIKRQDVIFELMQTEMHHIQTLFIMSEIFRKGMKEELQLDHSTVDKIFPCLDELLEIHRHFFYSMKERRQESCIGNDRNFVINRIGDILVQQFSEENANKMKKIYGEFCSHHKEAVSLFKELQQNKKFQNFIKLRNSNLLARRRGIPECILLVTQRITKYPVLVERILQYTKESTEEQKDLCKALCLIKDMIAAVDLKVSEYEKKQKWLEILNKIENKTYTKLKNGHVFRKQALMSKERTLLYDGLVYWKTATGRFKDILALLLTDVLLFLQEKDQKYIFAAVDQKPSVISLQKLIAREVANEERGMFLISASSAGPEMYEIHTNSKEERNTWMRRIQQAVESCPEEEGGRTSESDEERRKAEARVAKIQQCQEILSNQDQQICTYLEEKLHIYAELGELSGFEDVHLEPHLLIKPDPGEPPQAASLLAAALKEAESLQVAVKASQMSDACQSPKEGCGEPALQDVFSSQDAPGSPTASLVTEGTGGRGCWDVDPGTQGVGTDLAVSDAGEKVEYRSFPSSSQSEIIQAIQNLTRLLYSLQAALTVQDSHIEIHRLALQQQEGLSPGPSFRGSPFQDQEKHRGLEKRQEELANLHKLQHQFQQDQQRWRRRCDQQQREQEAKASRLQERERECQVQEELLLRSRGELDLQLQEYQQSLERLREGQRLVERERERMRAQKSLLRGWKHSRQRSLPAALPRGGVEVMELNQSEGLCHENSFFINEALVQMSLNTLNKPTPADIHQDATYPPSISHSDLVRTSENQVDLKMNISQPLDVSHELWIAAGSCHQIPPLHQSSKDSCKNDLDLSQTAYPPPLDSNPHGPQLQTFIAEAKLNLQRVTRQDGETGDGAEETIVYL</sequence>
<dbReference type="CDD" id="cd00160">
    <property type="entry name" value="RhoGEF"/>
    <property type="match status" value="1"/>
</dbReference>
<keyword evidence="5" id="KW-0479">Metal-binding</keyword>
<feature type="compositionally biased region" description="Basic and acidic residues" evidence="10">
    <location>
        <begin position="481"/>
        <end position="490"/>
    </location>
</feature>
<comment type="subcellular location">
    <subcellularLocation>
        <location evidence="1">Cytoplasm</location>
    </subcellularLocation>
</comment>
<feature type="chain" id="PRO_5034510207" evidence="11">
    <location>
        <begin position="19"/>
        <end position="1922"/>
    </location>
</feature>
<keyword evidence="6" id="KW-0863">Zinc-finger</keyword>
<keyword evidence="7" id="KW-0862">Zinc</keyword>
<proteinExistence type="predicted"/>
<feature type="compositionally biased region" description="Polar residues" evidence="10">
    <location>
        <begin position="755"/>
        <end position="764"/>
    </location>
</feature>
<dbReference type="InterPro" id="IPR001849">
    <property type="entry name" value="PH_domain"/>
</dbReference>
<feature type="domain" description="PH" evidence="12">
    <location>
        <begin position="1305"/>
        <end position="1407"/>
    </location>
</feature>
<feature type="region of interest" description="Disordered" evidence="10">
    <location>
        <begin position="938"/>
        <end position="1023"/>
    </location>
</feature>
<dbReference type="SUPFAM" id="SSF57889">
    <property type="entry name" value="Cysteine-rich domain"/>
    <property type="match status" value="1"/>
</dbReference>
<evidence type="ECO:0000256" key="1">
    <source>
        <dbReference type="ARBA" id="ARBA00004496"/>
    </source>
</evidence>
<evidence type="ECO:0000256" key="7">
    <source>
        <dbReference type="ARBA" id="ARBA00022833"/>
    </source>
</evidence>
<dbReference type="PROSITE" id="PS50010">
    <property type="entry name" value="DH_2"/>
    <property type="match status" value="1"/>
</dbReference>
<feature type="region of interest" description="Disordered" evidence="10">
    <location>
        <begin position="1533"/>
        <end position="1553"/>
    </location>
</feature>
<feature type="region of interest" description="Disordered" evidence="10">
    <location>
        <begin position="728"/>
        <end position="780"/>
    </location>
</feature>
<feature type="compositionally biased region" description="Basic and acidic residues" evidence="10">
    <location>
        <begin position="1413"/>
        <end position="1427"/>
    </location>
</feature>
<feature type="compositionally biased region" description="Polar residues" evidence="10">
    <location>
        <begin position="992"/>
        <end position="1005"/>
    </location>
</feature>
<dbReference type="GO" id="GO:0005737">
    <property type="term" value="C:cytoplasm"/>
    <property type="evidence" value="ECO:0007669"/>
    <property type="project" value="UniProtKB-SubCell"/>
</dbReference>
<evidence type="ECO:0000259" key="12">
    <source>
        <dbReference type="PROSITE" id="PS50003"/>
    </source>
</evidence>
<evidence type="ECO:0000259" key="13">
    <source>
        <dbReference type="PROSITE" id="PS50010"/>
    </source>
</evidence>
<keyword evidence="2" id="KW-0963">Cytoplasm</keyword>
<dbReference type="Gene3D" id="2.30.29.30">
    <property type="entry name" value="Pleckstrin-homology domain (PH domain)/Phosphotyrosine-binding domain (PTB)"/>
    <property type="match status" value="1"/>
</dbReference>
<dbReference type="InterPro" id="IPR051632">
    <property type="entry name" value="Rho_GEF"/>
</dbReference>
<dbReference type="SUPFAM" id="SSF50729">
    <property type="entry name" value="PH domain-like"/>
    <property type="match status" value="1"/>
</dbReference>
<feature type="compositionally biased region" description="Low complexity" evidence="10">
    <location>
        <begin position="76"/>
        <end position="90"/>
    </location>
</feature>
<evidence type="ECO:0000256" key="11">
    <source>
        <dbReference type="SAM" id="SignalP"/>
    </source>
</evidence>
<feature type="region of interest" description="Disordered" evidence="10">
    <location>
        <begin position="682"/>
        <end position="702"/>
    </location>
</feature>
<evidence type="ECO:0000256" key="9">
    <source>
        <dbReference type="SAM" id="Coils"/>
    </source>
</evidence>
<feature type="compositionally biased region" description="Low complexity" evidence="10">
    <location>
        <begin position="116"/>
        <end position="153"/>
    </location>
</feature>
<feature type="compositionally biased region" description="Basic and acidic residues" evidence="10">
    <location>
        <begin position="1861"/>
        <end position="1870"/>
    </location>
</feature>
<dbReference type="GO" id="GO:0060052">
    <property type="term" value="P:neurofilament cytoskeleton organization"/>
    <property type="evidence" value="ECO:0007669"/>
    <property type="project" value="Ensembl"/>
</dbReference>
<evidence type="ECO:0000256" key="3">
    <source>
        <dbReference type="ARBA" id="ARBA00022553"/>
    </source>
</evidence>
<dbReference type="GO" id="GO:0035023">
    <property type="term" value="P:regulation of Rho protein signal transduction"/>
    <property type="evidence" value="ECO:0007669"/>
    <property type="project" value="TreeGrafter"/>
</dbReference>
<evidence type="ECO:0000256" key="5">
    <source>
        <dbReference type="ARBA" id="ARBA00022723"/>
    </source>
</evidence>
<feature type="domain" description="DH" evidence="13">
    <location>
        <begin position="1068"/>
        <end position="1263"/>
    </location>
</feature>
<feature type="compositionally biased region" description="Polar residues" evidence="10">
    <location>
        <begin position="561"/>
        <end position="570"/>
    </location>
</feature>
<accession>A0A8C0CJY0</accession>
<evidence type="ECO:0000256" key="10">
    <source>
        <dbReference type="SAM" id="MobiDB-lite"/>
    </source>
</evidence>
<feature type="region of interest" description="Disordered" evidence="10">
    <location>
        <begin position="1406"/>
        <end position="1427"/>
    </location>
</feature>